<proteinExistence type="predicted"/>
<dbReference type="Proteomes" id="UP000327013">
    <property type="component" value="Unassembled WGS sequence"/>
</dbReference>
<evidence type="ECO:0000313" key="1">
    <source>
        <dbReference type="EMBL" id="KAB8337031.1"/>
    </source>
</evidence>
<name>A0A5N6KP41_9ROSI</name>
<protein>
    <submittedName>
        <fullName evidence="1">Uncharacterized protein</fullName>
    </submittedName>
</protein>
<keyword evidence="2" id="KW-1185">Reference proteome</keyword>
<organism evidence="1 2">
    <name type="scientific">Carpinus fangiana</name>
    <dbReference type="NCBI Taxonomy" id="176857"/>
    <lineage>
        <taxon>Eukaryota</taxon>
        <taxon>Viridiplantae</taxon>
        <taxon>Streptophyta</taxon>
        <taxon>Embryophyta</taxon>
        <taxon>Tracheophyta</taxon>
        <taxon>Spermatophyta</taxon>
        <taxon>Magnoliopsida</taxon>
        <taxon>eudicotyledons</taxon>
        <taxon>Gunneridae</taxon>
        <taxon>Pentapetalae</taxon>
        <taxon>rosids</taxon>
        <taxon>fabids</taxon>
        <taxon>Fagales</taxon>
        <taxon>Betulaceae</taxon>
        <taxon>Carpinus</taxon>
    </lineage>
</organism>
<comment type="caution">
    <text evidence="1">The sequence shown here is derived from an EMBL/GenBank/DDBJ whole genome shotgun (WGS) entry which is preliminary data.</text>
</comment>
<reference evidence="1 2" key="1">
    <citation type="submission" date="2019-06" db="EMBL/GenBank/DDBJ databases">
        <title>A chromosomal-level reference genome of Carpinus fangiana (Coryloideae, Betulaceae).</title>
        <authorList>
            <person name="Yang X."/>
            <person name="Wang Z."/>
            <person name="Zhang L."/>
            <person name="Hao G."/>
            <person name="Liu J."/>
            <person name="Yang Y."/>
        </authorList>
    </citation>
    <scope>NUCLEOTIDE SEQUENCE [LARGE SCALE GENOMIC DNA]</scope>
    <source>
        <strain evidence="1">Cfa_2016G</strain>
        <tissue evidence="1">Leaf</tissue>
    </source>
</reference>
<accession>A0A5N6KP41</accession>
<dbReference type="AlphaFoldDB" id="A0A5N6KP41"/>
<dbReference type="EMBL" id="VIBQ01000009">
    <property type="protein sequence ID" value="KAB8337031.1"/>
    <property type="molecule type" value="Genomic_DNA"/>
</dbReference>
<sequence>MAMEAIRSARGAAPGKTRLVGRASLPAEAFGVRILAWTLESLPAYALPAPSLVGGEEGGGGAAPLAASRLLVEIAGRARVGPSLPGWLAPAHNRCFKPPPPPRLPGCPGLWPGGVASRPIPPIAPFLHR</sequence>
<gene>
    <name evidence="1" type="ORF">FH972_021335</name>
</gene>
<evidence type="ECO:0000313" key="2">
    <source>
        <dbReference type="Proteomes" id="UP000327013"/>
    </source>
</evidence>